<name>A0A540VS98_9GAMM</name>
<gene>
    <name evidence="2" type="ORF">FKY71_08135</name>
</gene>
<evidence type="ECO:0000256" key="1">
    <source>
        <dbReference type="SAM" id="Coils"/>
    </source>
</evidence>
<reference evidence="2 3" key="1">
    <citation type="submission" date="2019-06" db="EMBL/GenBank/DDBJ databases">
        <title>Metagenome assembled Genome of Spiribacter salinus SL48-SHIP from the microbial mat of Salt Lake 48 (Novosibirsk region, Russia).</title>
        <authorList>
            <person name="Shipova A."/>
            <person name="Rozanov A.S."/>
            <person name="Bryanskaya A.V."/>
            <person name="Peltek S.E."/>
        </authorList>
    </citation>
    <scope>NUCLEOTIDE SEQUENCE [LARGE SCALE GENOMIC DNA]</scope>
    <source>
        <strain evidence="2">SL48-SHIP-2</strain>
    </source>
</reference>
<accession>A0A540VS98</accession>
<proteinExistence type="predicted"/>
<organism evidence="2 3">
    <name type="scientific">Spiribacter salinus</name>
    <dbReference type="NCBI Taxonomy" id="1335746"/>
    <lineage>
        <taxon>Bacteria</taxon>
        <taxon>Pseudomonadati</taxon>
        <taxon>Pseudomonadota</taxon>
        <taxon>Gammaproteobacteria</taxon>
        <taxon>Chromatiales</taxon>
        <taxon>Ectothiorhodospiraceae</taxon>
        <taxon>Spiribacter</taxon>
    </lineage>
</organism>
<evidence type="ECO:0000313" key="3">
    <source>
        <dbReference type="Proteomes" id="UP000315400"/>
    </source>
</evidence>
<protein>
    <submittedName>
        <fullName evidence="2">Uncharacterized protein</fullName>
    </submittedName>
</protein>
<keyword evidence="1" id="KW-0175">Coiled coil</keyword>
<dbReference type="Proteomes" id="UP000315400">
    <property type="component" value="Unassembled WGS sequence"/>
</dbReference>
<dbReference type="EMBL" id="VIFK01000055">
    <property type="protein sequence ID" value="TQE99536.1"/>
    <property type="molecule type" value="Genomic_DNA"/>
</dbReference>
<sequence length="144" mass="16383">MSNILNRLTKSDRLKSQAIRIRELEAERNKFKVRADHALALVAEAYKVCANDVKPSPNYGSEDQPQSHYTVDCVLEDRQLRILAKTPSDALAAREARDVEMRNRGRRDALHEVQKLRDEDNAVDEASARYAILAFIEGDQTDEC</sequence>
<feature type="coiled-coil region" evidence="1">
    <location>
        <begin position="14"/>
        <end position="41"/>
    </location>
</feature>
<evidence type="ECO:0000313" key="2">
    <source>
        <dbReference type="EMBL" id="TQE99536.1"/>
    </source>
</evidence>
<dbReference type="AlphaFoldDB" id="A0A540VS98"/>
<comment type="caution">
    <text evidence="2">The sequence shown here is derived from an EMBL/GenBank/DDBJ whole genome shotgun (WGS) entry which is preliminary data.</text>
</comment>